<dbReference type="PROSITE" id="PS50893">
    <property type="entry name" value="ABC_TRANSPORTER_2"/>
    <property type="match status" value="1"/>
</dbReference>
<dbReference type="InterPro" id="IPR003439">
    <property type="entry name" value="ABC_transporter-like_ATP-bd"/>
</dbReference>
<feature type="domain" description="ABC transporter" evidence="4">
    <location>
        <begin position="2"/>
        <end position="238"/>
    </location>
</feature>
<dbReference type="PANTHER" id="PTHR43023:SF6">
    <property type="entry name" value="INTERMEMBRANE PHOSPHOLIPID TRANSPORT SYSTEM ATP-BINDING PROTEIN MLAF"/>
    <property type="match status" value="1"/>
</dbReference>
<evidence type="ECO:0000313" key="5">
    <source>
        <dbReference type="EMBL" id="PAU95162.1"/>
    </source>
</evidence>
<dbReference type="Gene3D" id="3.40.50.300">
    <property type="entry name" value="P-loop containing nucleotide triphosphate hydrolases"/>
    <property type="match status" value="1"/>
</dbReference>
<dbReference type="AlphaFoldDB" id="A0A2A2GEH4"/>
<name>A0A2A2GEH4_9BACT</name>
<dbReference type="EMBL" id="NSKE01000002">
    <property type="protein sequence ID" value="PAU95162.1"/>
    <property type="molecule type" value="Genomic_DNA"/>
</dbReference>
<comment type="caution">
    <text evidence="5">The sequence shown here is derived from an EMBL/GenBank/DDBJ whole genome shotgun (WGS) entry which is preliminary data.</text>
</comment>
<dbReference type="InterPro" id="IPR003593">
    <property type="entry name" value="AAA+_ATPase"/>
</dbReference>
<evidence type="ECO:0000259" key="4">
    <source>
        <dbReference type="PROSITE" id="PS50893"/>
    </source>
</evidence>
<organism evidence="5 6">
    <name type="scientific">Fodinibius salipaludis</name>
    <dbReference type="NCBI Taxonomy" id="2032627"/>
    <lineage>
        <taxon>Bacteria</taxon>
        <taxon>Pseudomonadati</taxon>
        <taxon>Balneolota</taxon>
        <taxon>Balneolia</taxon>
        <taxon>Balneolales</taxon>
        <taxon>Balneolaceae</taxon>
        <taxon>Fodinibius</taxon>
    </lineage>
</organism>
<evidence type="ECO:0000256" key="3">
    <source>
        <dbReference type="ARBA" id="ARBA00022840"/>
    </source>
</evidence>
<dbReference type="PROSITE" id="PS00211">
    <property type="entry name" value="ABC_TRANSPORTER_1"/>
    <property type="match status" value="1"/>
</dbReference>
<dbReference type="SUPFAM" id="SSF52540">
    <property type="entry name" value="P-loop containing nucleoside triphosphate hydrolases"/>
    <property type="match status" value="1"/>
</dbReference>
<evidence type="ECO:0000256" key="2">
    <source>
        <dbReference type="ARBA" id="ARBA00022741"/>
    </source>
</evidence>
<dbReference type="GO" id="GO:0016887">
    <property type="term" value="F:ATP hydrolysis activity"/>
    <property type="evidence" value="ECO:0007669"/>
    <property type="project" value="InterPro"/>
</dbReference>
<keyword evidence="6" id="KW-1185">Reference proteome</keyword>
<dbReference type="SMART" id="SM00382">
    <property type="entry name" value="AAA"/>
    <property type="match status" value="1"/>
</dbReference>
<dbReference type="OrthoDB" id="9802264at2"/>
<dbReference type="GO" id="GO:0005524">
    <property type="term" value="F:ATP binding"/>
    <property type="evidence" value="ECO:0007669"/>
    <property type="project" value="UniProtKB-KW"/>
</dbReference>
<dbReference type="Proteomes" id="UP000218831">
    <property type="component" value="Unassembled WGS sequence"/>
</dbReference>
<keyword evidence="2" id="KW-0547">Nucleotide-binding</keyword>
<proteinExistence type="predicted"/>
<protein>
    <submittedName>
        <fullName evidence="5">ABC transporter ATP-binding protein</fullName>
    </submittedName>
</protein>
<dbReference type="InterPro" id="IPR017871">
    <property type="entry name" value="ABC_transporter-like_CS"/>
</dbReference>
<evidence type="ECO:0000256" key="1">
    <source>
        <dbReference type="ARBA" id="ARBA00022448"/>
    </source>
</evidence>
<dbReference type="InterPro" id="IPR027417">
    <property type="entry name" value="P-loop_NTPase"/>
</dbReference>
<keyword evidence="3 5" id="KW-0067">ATP-binding</keyword>
<gene>
    <name evidence="5" type="ORF">CK503_02885</name>
</gene>
<dbReference type="Pfam" id="PF00005">
    <property type="entry name" value="ABC_tran"/>
    <property type="match status" value="1"/>
</dbReference>
<accession>A0A2A2GEH4</accession>
<reference evidence="5 6" key="1">
    <citation type="submission" date="2017-08" db="EMBL/GenBank/DDBJ databases">
        <title>Aliifodinibius alkalisoli sp. nov., isolated from saline alkaline soil.</title>
        <authorList>
            <person name="Liu D."/>
            <person name="Zhang G."/>
        </authorList>
    </citation>
    <scope>NUCLEOTIDE SEQUENCE [LARGE SCALE GENOMIC DNA]</scope>
    <source>
        <strain evidence="5 6">WN023</strain>
    </source>
</reference>
<keyword evidence="1" id="KW-0813">Transport</keyword>
<sequence length="246" mass="27604">MIEIRNLKKSFGDLLVWEDVSFDIEDGETVAIIGRSGCGKSVLVKHLNALMYPDSGEVIIDGENVFDLEYVALRKMRQRFGVLFQGSALFDSLNTFENIAFPLRYFTDYSEGDITKKVEEALGLVNLEGTGEKSPAELSGGMRRRVALARATILEPDFLIYDEPTSGLDPRTSSEINKLIISMAENLNITSIVVTHDIHSVLEIAEKVVFLENQGMCWYGTVGEMRKSDNKELMDFITASEYQIRN</sequence>
<evidence type="ECO:0000313" key="6">
    <source>
        <dbReference type="Proteomes" id="UP000218831"/>
    </source>
</evidence>
<dbReference type="PANTHER" id="PTHR43023">
    <property type="entry name" value="PROTEIN TRIGALACTOSYLDIACYLGLYCEROL 3, CHLOROPLASTIC"/>
    <property type="match status" value="1"/>
</dbReference>
<dbReference type="RefSeq" id="WP_095605288.1">
    <property type="nucleotide sequence ID" value="NZ_NSKE01000002.1"/>
</dbReference>